<dbReference type="InterPro" id="IPR054708">
    <property type="entry name" value="MTPAP-like_central"/>
</dbReference>
<dbReference type="GO" id="GO:0031123">
    <property type="term" value="P:RNA 3'-end processing"/>
    <property type="evidence" value="ECO:0007669"/>
    <property type="project" value="TreeGrafter"/>
</dbReference>
<sequence>MAGYLVYDEASDGNSWKNLGFDGEKFKVIEWGSHTNPNGFEVRNIDTKEVEKKFQHWELKFIVRNHFKLKADETALDAKFPNREDILKDPEGLEKIVGKSRAAYLIGSMQEAQERSSVSDPAQVASTSEEKISLLDEEFFHANKKKIRNLNEKLKSARGQGFENFAKHYEKRRPIIEAIQNRIQSENSKLVLYGSFANGLAYDNRDLDFVLLPNDEQFWTYFKEDMSFRNHCMDTVEELLRRLPKEIPELATDFRIIKLSNIRIPSITAVFQSGLVIDIHFSGDYEGLKTTNLVKHYNMSDERYGQIYFWLRSLITKFGVLSPKYGLVTSFHLQYLLAHFLQSSQVTNPPILPVLVKSHPELVGTDLSISETLDCLQAQFEPLPGWKSENSLTSGELIPRFVEYYANFEPKFTKIFIESGEAVQENESSFDQKIEVIDPYTQKSIAKNTFLEDCFIQAMRFTQKKMASGQMIDTFPEFPEKFEFVQAIQRQEQPWSRFIDSYEGPDTLNKDGQRFRSLLDIPVPQWKPEEIEAMKIKEVYENEDLSDEQMKTSTEEQEIGVIENELFVEERLPNKLTSQSISSVLLDAELDVINALMKVRNAEEIPTQKSTFINYLMRDCDVTDRKACLSAWNALYKAACGDKYESQEEHIFKPPTEMKKIEKSTLAEVFEPSTKPKEISNKLDLIKEGGGIDPEKLDKMMAELSEVLKKVKK</sequence>
<organism evidence="2 3">
    <name type="scientific">Acrobeloides nanus</name>
    <dbReference type="NCBI Taxonomy" id="290746"/>
    <lineage>
        <taxon>Eukaryota</taxon>
        <taxon>Metazoa</taxon>
        <taxon>Ecdysozoa</taxon>
        <taxon>Nematoda</taxon>
        <taxon>Chromadorea</taxon>
        <taxon>Rhabditida</taxon>
        <taxon>Tylenchina</taxon>
        <taxon>Cephalobomorpha</taxon>
        <taxon>Cephaloboidea</taxon>
        <taxon>Cephalobidae</taxon>
        <taxon>Acrobeloides</taxon>
    </lineage>
</organism>
<reference evidence="3" key="1">
    <citation type="submission" date="2022-11" db="UniProtKB">
        <authorList>
            <consortium name="WormBaseParasite"/>
        </authorList>
    </citation>
    <scope>IDENTIFICATION</scope>
</reference>
<evidence type="ECO:0000313" key="3">
    <source>
        <dbReference type="WBParaSite" id="ACRNAN_Path_1589.g6167.t1"/>
    </source>
</evidence>
<name>A0A914C2L0_9BILA</name>
<protein>
    <recommendedName>
        <fullName evidence="1">Poly(A) RNA polymerase mitochondrial-like central palm domain-containing protein</fullName>
    </recommendedName>
</protein>
<dbReference type="WBParaSite" id="ACRNAN_Path_1589.g6167.t1">
    <property type="protein sequence ID" value="ACRNAN_Path_1589.g6167.t1"/>
    <property type="gene ID" value="ACRNAN_Path_1589.g6167"/>
</dbReference>
<dbReference type="Pfam" id="PF22600">
    <property type="entry name" value="MTPAP-like_central"/>
    <property type="match status" value="1"/>
</dbReference>
<dbReference type="SUPFAM" id="SSF81631">
    <property type="entry name" value="PAP/OAS1 substrate-binding domain"/>
    <property type="match status" value="1"/>
</dbReference>
<dbReference type="AlphaFoldDB" id="A0A914C2L0"/>
<dbReference type="Proteomes" id="UP000887540">
    <property type="component" value="Unplaced"/>
</dbReference>
<dbReference type="GO" id="GO:0050265">
    <property type="term" value="F:RNA uridylyltransferase activity"/>
    <property type="evidence" value="ECO:0007669"/>
    <property type="project" value="TreeGrafter"/>
</dbReference>
<dbReference type="PANTHER" id="PTHR12271:SF12">
    <property type="entry name" value="POLYMERASE NUCLEOTIDYL TRANSFERASE DOMAIN-CONTAINING PROTEIN"/>
    <property type="match status" value="1"/>
</dbReference>
<keyword evidence="2" id="KW-1185">Reference proteome</keyword>
<dbReference type="Gene3D" id="3.30.460.10">
    <property type="entry name" value="Beta Polymerase, domain 2"/>
    <property type="match status" value="1"/>
</dbReference>
<dbReference type="Gene3D" id="1.10.1410.10">
    <property type="match status" value="1"/>
</dbReference>
<feature type="domain" description="Poly(A) RNA polymerase mitochondrial-like central palm" evidence="1">
    <location>
        <begin position="166"/>
        <end position="298"/>
    </location>
</feature>
<accession>A0A914C2L0</accession>
<evidence type="ECO:0000313" key="2">
    <source>
        <dbReference type="Proteomes" id="UP000887540"/>
    </source>
</evidence>
<proteinExistence type="predicted"/>
<dbReference type="InterPro" id="IPR043519">
    <property type="entry name" value="NT_sf"/>
</dbReference>
<dbReference type="SUPFAM" id="SSF81301">
    <property type="entry name" value="Nucleotidyltransferase"/>
    <property type="match status" value="1"/>
</dbReference>
<dbReference type="PANTHER" id="PTHR12271">
    <property type="entry name" value="POLY A POLYMERASE CID PAP -RELATED"/>
    <property type="match status" value="1"/>
</dbReference>
<evidence type="ECO:0000259" key="1">
    <source>
        <dbReference type="Pfam" id="PF22600"/>
    </source>
</evidence>